<evidence type="ECO:0000313" key="3">
    <source>
        <dbReference type="Proteomes" id="UP001150217"/>
    </source>
</evidence>
<feature type="coiled-coil region" evidence="1">
    <location>
        <begin position="266"/>
        <end position="321"/>
    </location>
</feature>
<reference evidence="2" key="1">
    <citation type="submission" date="2022-08" db="EMBL/GenBank/DDBJ databases">
        <title>A Global Phylogenomic Analysis of the Shiitake Genus Lentinula.</title>
        <authorList>
            <consortium name="DOE Joint Genome Institute"/>
            <person name="Sierra-Patev S."/>
            <person name="Min B."/>
            <person name="Naranjo-Ortiz M."/>
            <person name="Looney B."/>
            <person name="Konkel Z."/>
            <person name="Slot J.C."/>
            <person name="Sakamoto Y."/>
            <person name="Steenwyk J.L."/>
            <person name="Rokas A."/>
            <person name="Carro J."/>
            <person name="Camarero S."/>
            <person name="Ferreira P."/>
            <person name="Molpeceres G."/>
            <person name="Ruiz-Duenas F.J."/>
            <person name="Serrano A."/>
            <person name="Henrissat B."/>
            <person name="Drula E."/>
            <person name="Hughes K.W."/>
            <person name="Mata J.L."/>
            <person name="Ishikawa N.K."/>
            <person name="Vargas-Isla R."/>
            <person name="Ushijima S."/>
            <person name="Smith C.A."/>
            <person name="Ahrendt S."/>
            <person name="Andreopoulos W."/>
            <person name="He G."/>
            <person name="Labutti K."/>
            <person name="Lipzen A."/>
            <person name="Ng V."/>
            <person name="Riley R."/>
            <person name="Sandor L."/>
            <person name="Barry K."/>
            <person name="Martinez A.T."/>
            <person name="Xiao Y."/>
            <person name="Gibbons J.G."/>
            <person name="Terashima K."/>
            <person name="Grigoriev I.V."/>
            <person name="Hibbett D.S."/>
        </authorList>
    </citation>
    <scope>NUCLEOTIDE SEQUENCE</scope>
    <source>
        <strain evidence="2">RHP3577 ss4</strain>
    </source>
</reference>
<keyword evidence="1" id="KW-0175">Coiled coil</keyword>
<dbReference type="EMBL" id="JANVFT010000097">
    <property type="protein sequence ID" value="KAJ4469147.1"/>
    <property type="molecule type" value="Genomic_DNA"/>
</dbReference>
<dbReference type="Proteomes" id="UP001150217">
    <property type="component" value="Unassembled WGS sequence"/>
</dbReference>
<comment type="caution">
    <text evidence="2">The sequence shown here is derived from an EMBL/GenBank/DDBJ whole genome shotgun (WGS) entry which is preliminary data.</text>
</comment>
<gene>
    <name evidence="2" type="ORF">C8R41DRAFT_871013</name>
</gene>
<name>A0ABQ8V2F4_9AGAR</name>
<evidence type="ECO:0000256" key="1">
    <source>
        <dbReference type="SAM" id="Coils"/>
    </source>
</evidence>
<sequence>MRRVPLSRLEDTRSNGYCAVQFTHVLKQFLVQYRYPNIPINQIDKWARFVVLPFSLLPVWHKLKFVNTELFSKKTLDSFSAHPSSSKRSNKSIKPSRFNTVLVRLKQGNDWTKDMRVGRVRVIFSLPSDKLDTLVPSDIPPPQHLTYIEWFTKFVAHPEPYSGLYRVRRDVGADGLYTASIIALDSIVCSAHLFPQWGGSVPPEWTNIPIRVSTLPNRRLKCSDFDMSTFTKRKPEVPYIFKREPYFKTHWTMLKCPACFTSRMALDNEALKVIRLEAQMKRLQEDCATKEFDLRQTQKAIEDFKMRMQDWEQQDQDLKEHEIALKERELSLYQREVLLWESKADLARRERQDADALYERWKRTRDYHITAIESEKRMRAEIKDERKRLEEYEKEVVRREKKNAKKLEEFNDLHSLEAHRIIAAATG</sequence>
<feature type="coiled-coil region" evidence="1">
    <location>
        <begin position="372"/>
        <end position="409"/>
    </location>
</feature>
<organism evidence="2 3">
    <name type="scientific">Lentinula lateritia</name>
    <dbReference type="NCBI Taxonomy" id="40482"/>
    <lineage>
        <taxon>Eukaryota</taxon>
        <taxon>Fungi</taxon>
        <taxon>Dikarya</taxon>
        <taxon>Basidiomycota</taxon>
        <taxon>Agaricomycotina</taxon>
        <taxon>Agaricomycetes</taxon>
        <taxon>Agaricomycetidae</taxon>
        <taxon>Agaricales</taxon>
        <taxon>Marasmiineae</taxon>
        <taxon>Omphalotaceae</taxon>
        <taxon>Lentinula</taxon>
    </lineage>
</organism>
<proteinExistence type="predicted"/>
<evidence type="ECO:0000313" key="2">
    <source>
        <dbReference type="EMBL" id="KAJ4469147.1"/>
    </source>
</evidence>
<protein>
    <submittedName>
        <fullName evidence="2">Uncharacterized protein</fullName>
    </submittedName>
</protein>
<keyword evidence="3" id="KW-1185">Reference proteome</keyword>
<accession>A0ABQ8V2F4</accession>